<gene>
    <name evidence="1" type="ORF">ERL59_09060</name>
</gene>
<dbReference type="AlphaFoldDB" id="A0A6N9Q2T4"/>
<keyword evidence="2" id="KW-1185">Reference proteome</keyword>
<sequence>MSDSIIRSFTFKFRLFKQPKKIGDTFEHRSTTYLIIGIENFELLYEKVLKVSYICQNIQKRDFKRKVYKPSYQLKFKAKRKYDDSEGIKRLALGNIFNFKGESYKITEYMRINIEHVDISFSFLGRPVYPINPKEAKAKYISERKKKLQLEVL</sequence>
<organism evidence="1 2">
    <name type="scientific">Chengkuizengella marina</name>
    <dbReference type="NCBI Taxonomy" id="2507566"/>
    <lineage>
        <taxon>Bacteria</taxon>
        <taxon>Bacillati</taxon>
        <taxon>Bacillota</taxon>
        <taxon>Bacilli</taxon>
        <taxon>Bacillales</taxon>
        <taxon>Paenibacillaceae</taxon>
        <taxon>Chengkuizengella</taxon>
    </lineage>
</organism>
<dbReference type="Proteomes" id="UP000448943">
    <property type="component" value="Unassembled WGS sequence"/>
</dbReference>
<evidence type="ECO:0000313" key="2">
    <source>
        <dbReference type="Proteomes" id="UP000448943"/>
    </source>
</evidence>
<comment type="caution">
    <text evidence="1">The sequence shown here is derived from an EMBL/GenBank/DDBJ whole genome shotgun (WGS) entry which is preliminary data.</text>
</comment>
<name>A0A6N9Q2T4_9BACL</name>
<protein>
    <submittedName>
        <fullName evidence="1">Uncharacterized protein</fullName>
    </submittedName>
</protein>
<proteinExistence type="predicted"/>
<accession>A0A6N9Q2T4</accession>
<evidence type="ECO:0000313" key="1">
    <source>
        <dbReference type="EMBL" id="NBI29107.1"/>
    </source>
</evidence>
<reference evidence="1 2" key="1">
    <citation type="submission" date="2019-01" db="EMBL/GenBank/DDBJ databases">
        <title>Chengkuizengella sp. nov., isolated from deep-sea sediment of East Pacific Ocean.</title>
        <authorList>
            <person name="Yang J."/>
            <person name="Lai Q."/>
            <person name="Shao Z."/>
        </authorList>
    </citation>
    <scope>NUCLEOTIDE SEQUENCE [LARGE SCALE GENOMIC DNA]</scope>
    <source>
        <strain evidence="1 2">YPA3-1-1</strain>
    </source>
</reference>
<dbReference type="OrthoDB" id="2628862at2"/>
<dbReference type="RefSeq" id="WP_160645911.1">
    <property type="nucleotide sequence ID" value="NZ_SIJB01000022.1"/>
</dbReference>
<dbReference type="EMBL" id="SIJB01000022">
    <property type="protein sequence ID" value="NBI29107.1"/>
    <property type="molecule type" value="Genomic_DNA"/>
</dbReference>